<organism evidence="1 2">
    <name type="scientific">Pectinatus brassicae</name>
    <dbReference type="NCBI Taxonomy" id="862415"/>
    <lineage>
        <taxon>Bacteria</taxon>
        <taxon>Bacillati</taxon>
        <taxon>Bacillota</taxon>
        <taxon>Negativicutes</taxon>
        <taxon>Selenomonadales</taxon>
        <taxon>Selenomonadaceae</taxon>
        <taxon>Pectinatus</taxon>
    </lineage>
</organism>
<dbReference type="InterPro" id="IPR009061">
    <property type="entry name" value="DNA-bd_dom_put_sf"/>
</dbReference>
<evidence type="ECO:0000313" key="1">
    <source>
        <dbReference type="EMBL" id="MBB5336134.1"/>
    </source>
</evidence>
<dbReference type="EMBL" id="JACHFH010000013">
    <property type="protein sequence ID" value="MBB5336134.1"/>
    <property type="molecule type" value="Genomic_DNA"/>
</dbReference>
<dbReference type="InterPro" id="IPR036388">
    <property type="entry name" value="WH-like_DNA-bd_sf"/>
</dbReference>
<sequence>MKIVLNEKELAENLGVSYWTVRLWRLKLGLPHFRTEGRIFYRWESIMKWMGEQEEQTNVTDPQVILPIAQ</sequence>
<evidence type="ECO:0000313" key="2">
    <source>
        <dbReference type="Proteomes" id="UP000559117"/>
    </source>
</evidence>
<protein>
    <submittedName>
        <fullName evidence="1">Putative site-specific integrase-resolvase</fullName>
    </submittedName>
</protein>
<proteinExistence type="predicted"/>
<dbReference type="RefSeq" id="WP_183860799.1">
    <property type="nucleotide sequence ID" value="NZ_JACHFH010000013.1"/>
</dbReference>
<dbReference type="AlphaFoldDB" id="A0A840UTJ0"/>
<gene>
    <name evidence="1" type="ORF">HNR32_001278</name>
</gene>
<reference evidence="1 2" key="1">
    <citation type="submission" date="2020-08" db="EMBL/GenBank/DDBJ databases">
        <title>Genomic Encyclopedia of Type Strains, Phase IV (KMG-IV): sequencing the most valuable type-strain genomes for metagenomic binning, comparative biology and taxonomic classification.</title>
        <authorList>
            <person name="Goeker M."/>
        </authorList>
    </citation>
    <scope>NUCLEOTIDE SEQUENCE [LARGE SCALE GENOMIC DNA]</scope>
    <source>
        <strain evidence="1 2">DSM 24661</strain>
    </source>
</reference>
<dbReference type="Proteomes" id="UP000559117">
    <property type="component" value="Unassembled WGS sequence"/>
</dbReference>
<name>A0A840UTJ0_9FIRM</name>
<comment type="caution">
    <text evidence="1">The sequence shown here is derived from an EMBL/GenBank/DDBJ whole genome shotgun (WGS) entry which is preliminary data.</text>
</comment>
<keyword evidence="2" id="KW-1185">Reference proteome</keyword>
<accession>A0A840UTJ0</accession>
<dbReference type="SUPFAM" id="SSF46955">
    <property type="entry name" value="Putative DNA-binding domain"/>
    <property type="match status" value="1"/>
</dbReference>
<dbReference type="Gene3D" id="1.10.10.10">
    <property type="entry name" value="Winged helix-like DNA-binding domain superfamily/Winged helix DNA-binding domain"/>
    <property type="match status" value="1"/>
</dbReference>